<gene>
    <name evidence="2" type="ORF">EV202_1493</name>
</gene>
<name>A0A4R2LE18_9BACE</name>
<dbReference type="AlphaFoldDB" id="A0A4R2LE18"/>
<dbReference type="EMBL" id="SLXB01000049">
    <property type="protein sequence ID" value="TCO85679.1"/>
    <property type="molecule type" value="Genomic_DNA"/>
</dbReference>
<feature type="domain" description="Helix-turn-helix" evidence="1">
    <location>
        <begin position="149"/>
        <end position="195"/>
    </location>
</feature>
<evidence type="ECO:0000313" key="2">
    <source>
        <dbReference type="EMBL" id="TCO85679.1"/>
    </source>
</evidence>
<proteinExistence type="predicted"/>
<dbReference type="Proteomes" id="UP000295600">
    <property type="component" value="Unassembled WGS sequence"/>
</dbReference>
<evidence type="ECO:0000259" key="1">
    <source>
        <dbReference type="Pfam" id="PF12728"/>
    </source>
</evidence>
<protein>
    <submittedName>
        <fullName evidence="2">Helix-turn-helix protein</fullName>
    </submittedName>
</protein>
<sequence length="204" mass="23242">MRTKEEIRQAIEVLSYKNDKLSRAMAEVLRSGKTERQVFEHYVMNTPEAMRDEAVFFAARDAARFAKGHLGMEVLVPDASTVLERINARKAAEEVPEGDAGAVVLSRADFDKLMARIERLEQWTGLRRKAKPGKCLPGTLPADADMADMMTQNEACRYLKCGKNTIKGYASRGLIHSYKQGRYTYYSRREMERNIIGQREEESL</sequence>
<comment type="caution">
    <text evidence="2">The sequence shown here is derived from an EMBL/GenBank/DDBJ whole genome shotgun (WGS) entry which is preliminary data.</text>
</comment>
<accession>A0A4R2LE18</accession>
<dbReference type="Pfam" id="PF12728">
    <property type="entry name" value="HTH_17"/>
    <property type="match status" value="1"/>
</dbReference>
<reference evidence="2 3" key="1">
    <citation type="submission" date="2019-03" db="EMBL/GenBank/DDBJ databases">
        <title>Genomic Encyclopedia of Type Strains, Phase IV (KMG-IV): sequencing the most valuable type-strain genomes for metagenomic binning, comparative biology and taxonomic classification.</title>
        <authorList>
            <person name="Goeker M."/>
        </authorList>
    </citation>
    <scope>NUCLEOTIDE SEQUENCE [LARGE SCALE GENOMIC DNA]</scope>
    <source>
        <strain evidence="2 3">DSM 23917</strain>
    </source>
</reference>
<dbReference type="InterPro" id="IPR041657">
    <property type="entry name" value="HTH_17"/>
</dbReference>
<organism evidence="2 3">
    <name type="scientific">Prevotella heparinolytica</name>
    <dbReference type="NCBI Taxonomy" id="28113"/>
    <lineage>
        <taxon>Bacteria</taxon>
        <taxon>Pseudomonadati</taxon>
        <taxon>Bacteroidota</taxon>
        <taxon>Bacteroidia</taxon>
        <taxon>Bacteroidales</taxon>
        <taxon>Bacteroidaceae</taxon>
        <taxon>Bacteroides</taxon>
    </lineage>
</organism>
<dbReference type="SUPFAM" id="SSF46955">
    <property type="entry name" value="Putative DNA-binding domain"/>
    <property type="match status" value="1"/>
</dbReference>
<evidence type="ECO:0000313" key="3">
    <source>
        <dbReference type="Proteomes" id="UP000295600"/>
    </source>
</evidence>
<dbReference type="InterPro" id="IPR009061">
    <property type="entry name" value="DNA-bd_dom_put_sf"/>
</dbReference>